<gene>
    <name evidence="3" type="ORF">CEUSTIGMA_g1753.t1</name>
</gene>
<dbReference type="STRING" id="1157962.A0A250WU14"/>
<dbReference type="SUPFAM" id="SSF100920">
    <property type="entry name" value="Heat shock protein 70kD (HSP70), peptide-binding domain"/>
    <property type="match status" value="1"/>
</dbReference>
<evidence type="ECO:0000313" key="4">
    <source>
        <dbReference type="Proteomes" id="UP000232323"/>
    </source>
</evidence>
<evidence type="ECO:0000256" key="2">
    <source>
        <dbReference type="ARBA" id="ARBA00022840"/>
    </source>
</evidence>
<dbReference type="Proteomes" id="UP000232323">
    <property type="component" value="Unassembled WGS sequence"/>
</dbReference>
<protein>
    <submittedName>
        <fullName evidence="3">Uncharacterized protein</fullName>
    </submittedName>
</protein>
<reference evidence="3 4" key="1">
    <citation type="submission" date="2017-08" db="EMBL/GenBank/DDBJ databases">
        <title>Acidophilic green algal genome provides insights into adaptation to an acidic environment.</title>
        <authorList>
            <person name="Hirooka S."/>
            <person name="Hirose Y."/>
            <person name="Kanesaki Y."/>
            <person name="Higuchi S."/>
            <person name="Fujiwara T."/>
            <person name="Onuma R."/>
            <person name="Era A."/>
            <person name="Ohbayashi R."/>
            <person name="Uzuka A."/>
            <person name="Nozaki H."/>
            <person name="Yoshikawa H."/>
            <person name="Miyagishima S.Y."/>
        </authorList>
    </citation>
    <scope>NUCLEOTIDE SEQUENCE [LARGE SCALE GENOMIC DNA]</scope>
    <source>
        <strain evidence="3 4">NIES-2499</strain>
    </source>
</reference>
<dbReference type="AlphaFoldDB" id="A0A250WU14"/>
<keyword evidence="4" id="KW-1185">Reference proteome</keyword>
<keyword evidence="2" id="KW-0067">ATP-binding</keyword>
<name>A0A250WU14_9CHLO</name>
<dbReference type="GO" id="GO:0140662">
    <property type="term" value="F:ATP-dependent protein folding chaperone"/>
    <property type="evidence" value="ECO:0007669"/>
    <property type="project" value="InterPro"/>
</dbReference>
<dbReference type="InterPro" id="IPR029047">
    <property type="entry name" value="HSP70_peptide-bd_sf"/>
</dbReference>
<dbReference type="Gene3D" id="2.60.34.10">
    <property type="entry name" value="Substrate Binding Domain Of DNAk, Chain A, domain 1"/>
    <property type="match status" value="1"/>
</dbReference>
<evidence type="ECO:0000256" key="1">
    <source>
        <dbReference type="ARBA" id="ARBA00022741"/>
    </source>
</evidence>
<dbReference type="EMBL" id="BEGY01000006">
    <property type="protein sequence ID" value="GAX74304.1"/>
    <property type="molecule type" value="Genomic_DNA"/>
</dbReference>
<dbReference type="Pfam" id="PF00012">
    <property type="entry name" value="HSP70"/>
    <property type="match status" value="1"/>
</dbReference>
<keyword evidence="1" id="KW-0547">Nucleotide-binding</keyword>
<dbReference type="OrthoDB" id="533899at2759"/>
<comment type="caution">
    <text evidence="3">The sequence shown here is derived from an EMBL/GenBank/DDBJ whole genome shotgun (WGS) entry which is preliminary data.</text>
</comment>
<dbReference type="GO" id="GO:0005524">
    <property type="term" value="F:ATP binding"/>
    <property type="evidence" value="ECO:0007669"/>
    <property type="project" value="UniProtKB-KW"/>
</dbReference>
<proteinExistence type="predicted"/>
<dbReference type="InterPro" id="IPR013126">
    <property type="entry name" value="Hsp_70_fam"/>
</dbReference>
<organism evidence="3 4">
    <name type="scientific">Chlamydomonas eustigma</name>
    <dbReference type="NCBI Taxonomy" id="1157962"/>
    <lineage>
        <taxon>Eukaryota</taxon>
        <taxon>Viridiplantae</taxon>
        <taxon>Chlorophyta</taxon>
        <taxon>core chlorophytes</taxon>
        <taxon>Chlorophyceae</taxon>
        <taxon>CS clade</taxon>
        <taxon>Chlamydomonadales</taxon>
        <taxon>Chlamydomonadaceae</taxon>
        <taxon>Chlamydomonas</taxon>
    </lineage>
</organism>
<sequence>MSTLTESRGVFVPGTTKKKTVSMYDTQGTQFVPLPDGPYEVEAVHDQPTAQEHFNSTREIKLIEAQGFPLPTPSYKDHYPPKMIPEVEKGLELQSGNYPFTSRTEHMDQFFNKPRMPRPVDPLSYQHKPMPWTGNQTTNQAHYKPFVFGPGNVQSAASSGRAATAPPAAFLPNDYSTTYSTQFVPKEAGGRVPAGIPELHPPMPWLAGQTTYQDHFLPKEMMLVPIVDPEQVSSYPFAGSTEYRAEYEPKERLPQVPPLTGLVSKDGLTLPLPRRSLGVEFWHRGKPDNFFILLPRHVDAPCSARQVFTTLHDNQEQACILVLYGDDPVASNNVLLGQFNIINIPPAPKDVPRIEVKFHLSKDLRLTAEARDLDTGRHKLWEQRGAIIVLKS</sequence>
<evidence type="ECO:0000313" key="3">
    <source>
        <dbReference type="EMBL" id="GAX74304.1"/>
    </source>
</evidence>
<accession>A0A250WU14</accession>